<organism evidence="2 3">
    <name type="scientific">Hyaloscypha variabilis (strain UAMH 11265 / GT02V1 / F)</name>
    <name type="common">Meliniomyces variabilis</name>
    <dbReference type="NCBI Taxonomy" id="1149755"/>
    <lineage>
        <taxon>Eukaryota</taxon>
        <taxon>Fungi</taxon>
        <taxon>Dikarya</taxon>
        <taxon>Ascomycota</taxon>
        <taxon>Pezizomycotina</taxon>
        <taxon>Leotiomycetes</taxon>
        <taxon>Helotiales</taxon>
        <taxon>Hyaloscyphaceae</taxon>
        <taxon>Hyaloscypha</taxon>
        <taxon>Hyaloscypha variabilis</taxon>
    </lineage>
</organism>
<dbReference type="EMBL" id="KZ613966">
    <property type="protein sequence ID" value="PMD30604.1"/>
    <property type="molecule type" value="Genomic_DNA"/>
</dbReference>
<evidence type="ECO:0000256" key="1">
    <source>
        <dbReference type="SAM" id="MobiDB-lite"/>
    </source>
</evidence>
<proteinExistence type="predicted"/>
<feature type="region of interest" description="Disordered" evidence="1">
    <location>
        <begin position="116"/>
        <end position="149"/>
    </location>
</feature>
<protein>
    <submittedName>
        <fullName evidence="2">Uncharacterized protein</fullName>
    </submittedName>
</protein>
<keyword evidence="3" id="KW-1185">Reference proteome</keyword>
<feature type="compositionally biased region" description="Low complexity" evidence="1">
    <location>
        <begin position="74"/>
        <end position="85"/>
    </location>
</feature>
<dbReference type="AlphaFoldDB" id="A0A2J6QWH2"/>
<evidence type="ECO:0000313" key="2">
    <source>
        <dbReference type="EMBL" id="PMD30604.1"/>
    </source>
</evidence>
<feature type="region of interest" description="Disordered" evidence="1">
    <location>
        <begin position="47"/>
        <end position="100"/>
    </location>
</feature>
<reference evidence="2 3" key="1">
    <citation type="submission" date="2016-04" db="EMBL/GenBank/DDBJ databases">
        <title>A degradative enzymes factory behind the ericoid mycorrhizal symbiosis.</title>
        <authorList>
            <consortium name="DOE Joint Genome Institute"/>
            <person name="Martino E."/>
            <person name="Morin E."/>
            <person name="Grelet G."/>
            <person name="Kuo A."/>
            <person name="Kohler A."/>
            <person name="Daghino S."/>
            <person name="Barry K."/>
            <person name="Choi C."/>
            <person name="Cichocki N."/>
            <person name="Clum A."/>
            <person name="Copeland A."/>
            <person name="Hainaut M."/>
            <person name="Haridas S."/>
            <person name="Labutti K."/>
            <person name="Lindquist E."/>
            <person name="Lipzen A."/>
            <person name="Khouja H.-R."/>
            <person name="Murat C."/>
            <person name="Ohm R."/>
            <person name="Olson A."/>
            <person name="Spatafora J."/>
            <person name="Veneault-Fourrey C."/>
            <person name="Henrissat B."/>
            <person name="Grigoriev I."/>
            <person name="Martin F."/>
            <person name="Perotto S."/>
        </authorList>
    </citation>
    <scope>NUCLEOTIDE SEQUENCE [LARGE SCALE GENOMIC DNA]</scope>
    <source>
        <strain evidence="2 3">F</strain>
    </source>
</reference>
<dbReference type="Proteomes" id="UP000235786">
    <property type="component" value="Unassembled WGS sequence"/>
</dbReference>
<evidence type="ECO:0000313" key="3">
    <source>
        <dbReference type="Proteomes" id="UP000235786"/>
    </source>
</evidence>
<name>A0A2J6QWH2_HYAVF</name>
<sequence>MLRFPRLSNALSCSDASKRPAHWLEEPALPTARGTMQTSPLEISAQGNIASHRHLVHPPSSMKLLHDDPDETPSHLTYSHLTSPHSSPPTLPPSLQTANPQIPSICARKIPIPVPPPCHFPTPNHSASPPYQTSADRPDTDIACPCSGS</sequence>
<accession>A0A2J6QWH2</accession>
<gene>
    <name evidence="2" type="ORF">L207DRAFT_223971</name>
</gene>
<feature type="compositionally biased region" description="Polar residues" evidence="1">
    <location>
        <begin position="124"/>
        <end position="135"/>
    </location>
</feature>